<keyword evidence="9" id="KW-1185">Reference proteome</keyword>
<keyword evidence="4" id="KW-0472">Membrane</keyword>
<dbReference type="InterPro" id="IPR012944">
    <property type="entry name" value="SusD_RagB_dom"/>
</dbReference>
<keyword evidence="3" id="KW-0732">Signal</keyword>
<feature type="domain" description="RagB/SusD" evidence="6">
    <location>
        <begin position="289"/>
        <end position="563"/>
    </location>
</feature>
<accession>A0A5Q0QC66</accession>
<feature type="domain" description="SusD-like N-terminal" evidence="7">
    <location>
        <begin position="61"/>
        <end position="209"/>
    </location>
</feature>
<evidence type="ECO:0000256" key="5">
    <source>
        <dbReference type="ARBA" id="ARBA00023237"/>
    </source>
</evidence>
<evidence type="ECO:0000313" key="9">
    <source>
        <dbReference type="Proteomes" id="UP000326921"/>
    </source>
</evidence>
<evidence type="ECO:0000259" key="7">
    <source>
        <dbReference type="Pfam" id="PF14322"/>
    </source>
</evidence>
<dbReference type="AlphaFoldDB" id="A0A5Q0QC66"/>
<dbReference type="Pfam" id="PF14322">
    <property type="entry name" value="SusD-like_3"/>
    <property type="match status" value="1"/>
</dbReference>
<dbReference type="SUPFAM" id="SSF48452">
    <property type="entry name" value="TPR-like"/>
    <property type="match status" value="1"/>
</dbReference>
<evidence type="ECO:0000313" key="8">
    <source>
        <dbReference type="EMBL" id="QGA26441.1"/>
    </source>
</evidence>
<evidence type="ECO:0000256" key="3">
    <source>
        <dbReference type="ARBA" id="ARBA00022729"/>
    </source>
</evidence>
<dbReference type="InterPro" id="IPR011990">
    <property type="entry name" value="TPR-like_helical_dom_sf"/>
</dbReference>
<comment type="similarity">
    <text evidence="2">Belongs to the SusD family.</text>
</comment>
<dbReference type="Pfam" id="PF07980">
    <property type="entry name" value="SusD_RagB"/>
    <property type="match status" value="1"/>
</dbReference>
<dbReference type="InterPro" id="IPR033985">
    <property type="entry name" value="SusD-like_N"/>
</dbReference>
<name>A0A5Q0QC66_9SPHI</name>
<dbReference type="RefSeq" id="WP_153511306.1">
    <property type="nucleotide sequence ID" value="NZ_CP045652.1"/>
</dbReference>
<evidence type="ECO:0000256" key="4">
    <source>
        <dbReference type="ARBA" id="ARBA00023136"/>
    </source>
</evidence>
<organism evidence="8 9">
    <name type="scientific">Sphingobacterium zhuxiongii</name>
    <dbReference type="NCBI Taxonomy" id="2662364"/>
    <lineage>
        <taxon>Bacteria</taxon>
        <taxon>Pseudomonadati</taxon>
        <taxon>Bacteroidota</taxon>
        <taxon>Sphingobacteriia</taxon>
        <taxon>Sphingobacteriales</taxon>
        <taxon>Sphingobacteriaceae</taxon>
        <taxon>Sphingobacterium</taxon>
    </lineage>
</organism>
<dbReference type="GO" id="GO:0009279">
    <property type="term" value="C:cell outer membrane"/>
    <property type="evidence" value="ECO:0007669"/>
    <property type="project" value="UniProtKB-SubCell"/>
</dbReference>
<comment type="subcellular location">
    <subcellularLocation>
        <location evidence="1">Cell outer membrane</location>
    </subcellularLocation>
</comment>
<evidence type="ECO:0000259" key="6">
    <source>
        <dbReference type="Pfam" id="PF07980"/>
    </source>
</evidence>
<dbReference type="EMBL" id="CP045652">
    <property type="protein sequence ID" value="QGA26441.1"/>
    <property type="molecule type" value="Genomic_DNA"/>
</dbReference>
<protein>
    <submittedName>
        <fullName evidence="8">RagB/SusD family nutrient uptake outer membrane protein</fullName>
    </submittedName>
</protein>
<reference evidence="8 9" key="1">
    <citation type="submission" date="2019-10" db="EMBL/GenBank/DDBJ databases">
        <authorList>
            <person name="Dong K."/>
        </authorList>
    </citation>
    <scope>NUCLEOTIDE SEQUENCE [LARGE SCALE GENOMIC DNA]</scope>
    <source>
        <strain evidence="9">dk4302</strain>
    </source>
</reference>
<dbReference type="KEGG" id="sphe:GFH32_08920"/>
<keyword evidence="5" id="KW-0998">Cell outer membrane</keyword>
<dbReference type="Gene3D" id="1.25.40.390">
    <property type="match status" value="1"/>
</dbReference>
<dbReference type="Proteomes" id="UP000326921">
    <property type="component" value="Chromosome"/>
</dbReference>
<sequence>MKILKITLYTFVATLLLQSCKDDGFLDRFPKDAFSEPTFFKTEDDLLLYANGFYDNLPAITNYSEDNNSDVMVPRSINDLLAGTYVIPNNGGGWATGDWQAIRQCNYFLTRYSQANTTNKEIYAGEVRFFRALFYWQKVERFGDVPLVIKDLDETSEELFGPRVNRNEVMDFVLEDLKFAVENLPAKGTQKAGRLNKDVARALLSRVGLWEGTFRKYHALGNHTAPLEASVQASLDLMAANSGYKLYTTGDPTKDYYNLFIQQDLSNNPENILNRAYILNISTQGYSRTATENNTGVSKSFVEQYLFTDGKPKDLTSFTYDESSPLKEHLNRDPRYAQTIATPNFIWQFNSSTSTPTGLPAIGTSRTSTGYWLIKGRSSDAAQYIANQSDIDAFIFRFGEVLLNFAEAKYELDGTISQTDLDRSINLLRARVGMPKLLTTVANDVNGVDYGYSIAPLLREIRRERQVELIGEGQRWKDILRWKAGKLIESAKSILGMKLDANLKAEYVNQGKDINAIETNADGYIIVYPSVSGGKRVWNNKNYYYPLPIDQITLAKYTQNPGW</sequence>
<evidence type="ECO:0000256" key="2">
    <source>
        <dbReference type="ARBA" id="ARBA00006275"/>
    </source>
</evidence>
<evidence type="ECO:0000256" key="1">
    <source>
        <dbReference type="ARBA" id="ARBA00004442"/>
    </source>
</evidence>
<gene>
    <name evidence="8" type="ORF">GFH32_08920</name>
</gene>
<dbReference type="PROSITE" id="PS51257">
    <property type="entry name" value="PROKAR_LIPOPROTEIN"/>
    <property type="match status" value="1"/>
</dbReference>
<proteinExistence type="inferred from homology"/>